<dbReference type="AlphaFoldDB" id="X1UL83"/>
<sequence>DCSNCQVRGGKNVQSLQMRSIHKLKGLTNSQRAILSILDTYFRGEEPTAYEIQKYSDTSMNYYAILNALEALKEKGII</sequence>
<proteinExistence type="predicted"/>
<evidence type="ECO:0000313" key="1">
    <source>
        <dbReference type="EMBL" id="GAJ18228.1"/>
    </source>
</evidence>
<reference evidence="1" key="1">
    <citation type="journal article" date="2014" name="Front. Microbiol.">
        <title>High frequency of phylogenetically diverse reductive dehalogenase-homologous genes in deep subseafloor sedimentary metagenomes.</title>
        <authorList>
            <person name="Kawai M."/>
            <person name="Futagami T."/>
            <person name="Toyoda A."/>
            <person name="Takaki Y."/>
            <person name="Nishi S."/>
            <person name="Hori S."/>
            <person name="Arai W."/>
            <person name="Tsubouchi T."/>
            <person name="Morono Y."/>
            <person name="Uchiyama I."/>
            <person name="Ito T."/>
            <person name="Fujiyama A."/>
            <person name="Inagaki F."/>
            <person name="Takami H."/>
        </authorList>
    </citation>
    <scope>NUCLEOTIDE SEQUENCE</scope>
    <source>
        <strain evidence="1">Expedition CK06-06</strain>
    </source>
</reference>
<evidence type="ECO:0008006" key="2">
    <source>
        <dbReference type="Google" id="ProtNLM"/>
    </source>
</evidence>
<accession>X1UL83</accession>
<organism evidence="1">
    <name type="scientific">marine sediment metagenome</name>
    <dbReference type="NCBI Taxonomy" id="412755"/>
    <lineage>
        <taxon>unclassified sequences</taxon>
        <taxon>metagenomes</taxon>
        <taxon>ecological metagenomes</taxon>
    </lineage>
</organism>
<gene>
    <name evidence="1" type="ORF">S12H4_56614</name>
</gene>
<name>X1UL83_9ZZZZ</name>
<dbReference type="EMBL" id="BARW01036481">
    <property type="protein sequence ID" value="GAJ18228.1"/>
    <property type="molecule type" value="Genomic_DNA"/>
</dbReference>
<comment type="caution">
    <text evidence="1">The sequence shown here is derived from an EMBL/GenBank/DDBJ whole genome shotgun (WGS) entry which is preliminary data.</text>
</comment>
<protein>
    <recommendedName>
        <fullName evidence="2">LexA repressor DNA-binding domain-containing protein</fullName>
    </recommendedName>
</protein>
<feature type="non-terminal residue" evidence="1">
    <location>
        <position position="1"/>
    </location>
</feature>